<dbReference type="InterPro" id="IPR001279">
    <property type="entry name" value="Metallo-B-lactamas"/>
</dbReference>
<dbReference type="SUPFAM" id="SSF56281">
    <property type="entry name" value="Metallo-hydrolase/oxidoreductase"/>
    <property type="match status" value="1"/>
</dbReference>
<feature type="domain" description="Metallo-beta-lactamase" evidence="2">
    <location>
        <begin position="17"/>
        <end position="218"/>
    </location>
</feature>
<evidence type="ECO:0000259" key="2">
    <source>
        <dbReference type="SMART" id="SM00849"/>
    </source>
</evidence>
<dbReference type="InterPro" id="IPR036866">
    <property type="entry name" value="RibonucZ/Hydroxyglut_hydro"/>
</dbReference>
<dbReference type="Proteomes" id="UP000234462">
    <property type="component" value="Unassembled WGS sequence"/>
</dbReference>
<organism evidence="3 4">
    <name type="scientific">Brevibacterium jeotgali</name>
    <dbReference type="NCBI Taxonomy" id="1262550"/>
    <lineage>
        <taxon>Bacteria</taxon>
        <taxon>Bacillati</taxon>
        <taxon>Actinomycetota</taxon>
        <taxon>Actinomycetes</taxon>
        <taxon>Micrococcales</taxon>
        <taxon>Brevibacteriaceae</taxon>
        <taxon>Brevibacterium</taxon>
    </lineage>
</organism>
<feature type="region of interest" description="Disordered" evidence="1">
    <location>
        <begin position="239"/>
        <end position="270"/>
    </location>
</feature>
<dbReference type="SMART" id="SM00849">
    <property type="entry name" value="Lactamase_B"/>
    <property type="match status" value="1"/>
</dbReference>
<keyword evidence="4" id="KW-1185">Reference proteome</keyword>
<dbReference type="OrthoDB" id="2273115at2"/>
<dbReference type="EMBL" id="FXZM01000001">
    <property type="protein sequence ID" value="SMY10490.1"/>
    <property type="molecule type" value="Genomic_DNA"/>
</dbReference>
<dbReference type="InterPro" id="IPR050855">
    <property type="entry name" value="NDM-1-like"/>
</dbReference>
<accession>A0A2H1L122</accession>
<dbReference type="PANTHER" id="PTHR42951">
    <property type="entry name" value="METALLO-BETA-LACTAMASE DOMAIN-CONTAINING"/>
    <property type="match status" value="1"/>
</dbReference>
<evidence type="ECO:0000313" key="3">
    <source>
        <dbReference type="EMBL" id="SMY10490.1"/>
    </source>
</evidence>
<gene>
    <name evidence="3" type="ORF">BJEO58_00056</name>
</gene>
<dbReference type="Gene3D" id="3.60.15.10">
    <property type="entry name" value="Ribonuclease Z/Hydroxyacylglutathione hydrolase-like"/>
    <property type="match status" value="1"/>
</dbReference>
<protein>
    <submittedName>
        <fullName evidence="3">Glyoxylase, beta-lactamase superfamily II</fullName>
    </submittedName>
</protein>
<dbReference type="Pfam" id="PF00753">
    <property type="entry name" value="Lactamase_B"/>
    <property type="match status" value="1"/>
</dbReference>
<sequence>MAGMSATVHVLVTDPVRLNSVLITGADRALLIDTGAGPEQATRILAAVRGLTDLPLTVANTHDHWDHFFGNPTFAEAGVTEFLGSPAFVRDSPGSAWLQHAEASEHVLELPAPDALLVTTRAVADGEILDLGALRPDGAHGGESSPRGSAPHRVELLSLSGHTDTDLAVRVGPIVVCGDLVEEGAPPQVGLDATPLAWVRSLDALLALRDVERFVPGHGSPVTRAFVETQRDDLLRAAEADDASGLPARRSGRHVGMNDSAPSTRIDPPSGVHITRLL</sequence>
<proteinExistence type="predicted"/>
<dbReference type="AlphaFoldDB" id="A0A2H1L122"/>
<evidence type="ECO:0000256" key="1">
    <source>
        <dbReference type="SAM" id="MobiDB-lite"/>
    </source>
</evidence>
<evidence type="ECO:0000313" key="4">
    <source>
        <dbReference type="Proteomes" id="UP000234462"/>
    </source>
</evidence>
<reference evidence="4" key="1">
    <citation type="submission" date="2017-03" db="EMBL/GenBank/DDBJ databases">
        <authorList>
            <person name="Monnet C."/>
        </authorList>
    </citation>
    <scope>NUCLEOTIDE SEQUENCE [LARGE SCALE GENOMIC DNA]</scope>
    <source>
        <strain evidence="4">SJ5-8</strain>
    </source>
</reference>
<name>A0A2H1L122_9MICO</name>
<dbReference type="PANTHER" id="PTHR42951:SF4">
    <property type="entry name" value="ACYL-COENZYME A THIOESTERASE MBLAC2"/>
    <property type="match status" value="1"/>
</dbReference>